<dbReference type="PANTHER" id="PTHR30537:SF5">
    <property type="entry name" value="HTH-TYPE TRANSCRIPTIONAL ACTIVATOR TTDR-RELATED"/>
    <property type="match status" value="1"/>
</dbReference>
<organism evidence="6 7">
    <name type="scientific">Epibacterium ulvae</name>
    <dbReference type="NCBI Taxonomy" id="1156985"/>
    <lineage>
        <taxon>Bacteria</taxon>
        <taxon>Pseudomonadati</taxon>
        <taxon>Pseudomonadota</taxon>
        <taxon>Alphaproteobacteria</taxon>
        <taxon>Rhodobacterales</taxon>
        <taxon>Roseobacteraceae</taxon>
        <taxon>Epibacterium</taxon>
    </lineage>
</organism>
<dbReference type="RefSeq" id="WP_090217949.1">
    <property type="nucleotide sequence ID" value="NZ_FMWG01000004.1"/>
</dbReference>
<dbReference type="SUPFAM" id="SSF53850">
    <property type="entry name" value="Periplasmic binding protein-like II"/>
    <property type="match status" value="1"/>
</dbReference>
<dbReference type="CDD" id="cd08422">
    <property type="entry name" value="PBP2_CrgA_like"/>
    <property type="match status" value="1"/>
</dbReference>
<keyword evidence="3" id="KW-0238">DNA-binding</keyword>
<evidence type="ECO:0000256" key="3">
    <source>
        <dbReference type="ARBA" id="ARBA00023125"/>
    </source>
</evidence>
<sequence length="301" mass="33438">MDDLSLLRLFVQVTDQGSFSSVARSLHTTPSAVSRQISRLEEHLGTRLLQRTTRQQVLTEAGEVYLHHARQIIEDMDTARRAVSELSNTPSGVLRVTMEADLAQTLLNPILPEFLSAYPNLRLQLHTSATMEDLVGRGIDVAIRVGHLETSSLMAKRLTMSRSVLVASPEYLEQHGMPQHPEDLMHLSCLSFRVESDQTTWRFKSADKVLKVPVSGRVQVGSLAFLKETAKAGFGIAMLPIWILREDLSAGKLLPVLGKFPLEPPATPISAVYPSGRNLAHKVRVFIDFLTEKLQNNTDTP</sequence>
<dbReference type="GO" id="GO:0003700">
    <property type="term" value="F:DNA-binding transcription factor activity"/>
    <property type="evidence" value="ECO:0007669"/>
    <property type="project" value="InterPro"/>
</dbReference>
<dbReference type="FunFam" id="1.10.10.10:FF:000001">
    <property type="entry name" value="LysR family transcriptional regulator"/>
    <property type="match status" value="1"/>
</dbReference>
<keyword evidence="7" id="KW-1185">Reference proteome</keyword>
<dbReference type="OrthoDB" id="9813056at2"/>
<evidence type="ECO:0000313" key="7">
    <source>
        <dbReference type="Proteomes" id="UP000198767"/>
    </source>
</evidence>
<dbReference type="GO" id="GO:0006351">
    <property type="term" value="P:DNA-templated transcription"/>
    <property type="evidence" value="ECO:0007669"/>
    <property type="project" value="TreeGrafter"/>
</dbReference>
<keyword evidence="2" id="KW-0805">Transcription regulation</keyword>
<name>A0A1G5QGT7_9RHOB</name>
<dbReference type="InterPro" id="IPR036390">
    <property type="entry name" value="WH_DNA-bd_sf"/>
</dbReference>
<dbReference type="PRINTS" id="PR00039">
    <property type="entry name" value="HTHLYSR"/>
</dbReference>
<keyword evidence="4" id="KW-0804">Transcription</keyword>
<dbReference type="FunFam" id="3.40.190.290:FF:000001">
    <property type="entry name" value="Transcriptional regulator, LysR family"/>
    <property type="match status" value="1"/>
</dbReference>
<evidence type="ECO:0000259" key="5">
    <source>
        <dbReference type="PROSITE" id="PS50931"/>
    </source>
</evidence>
<evidence type="ECO:0000256" key="1">
    <source>
        <dbReference type="ARBA" id="ARBA00009437"/>
    </source>
</evidence>
<comment type="similarity">
    <text evidence="1">Belongs to the LysR transcriptional regulatory family.</text>
</comment>
<dbReference type="Proteomes" id="UP000198767">
    <property type="component" value="Unassembled WGS sequence"/>
</dbReference>
<evidence type="ECO:0000256" key="2">
    <source>
        <dbReference type="ARBA" id="ARBA00023015"/>
    </source>
</evidence>
<dbReference type="PROSITE" id="PS50931">
    <property type="entry name" value="HTH_LYSR"/>
    <property type="match status" value="1"/>
</dbReference>
<dbReference type="Pfam" id="PF03466">
    <property type="entry name" value="LysR_substrate"/>
    <property type="match status" value="1"/>
</dbReference>
<dbReference type="PANTHER" id="PTHR30537">
    <property type="entry name" value="HTH-TYPE TRANSCRIPTIONAL REGULATOR"/>
    <property type="match status" value="1"/>
</dbReference>
<reference evidence="6 7" key="1">
    <citation type="submission" date="2016-10" db="EMBL/GenBank/DDBJ databases">
        <authorList>
            <person name="de Groot N.N."/>
        </authorList>
    </citation>
    <scope>NUCLEOTIDE SEQUENCE [LARGE SCALE GENOMIC DNA]</scope>
    <source>
        <strain evidence="6 7">U95</strain>
    </source>
</reference>
<dbReference type="AlphaFoldDB" id="A0A1G5QGT7"/>
<protein>
    <submittedName>
        <fullName evidence="6">Transcriptional regulator, LysR family</fullName>
    </submittedName>
</protein>
<dbReference type="Pfam" id="PF00126">
    <property type="entry name" value="HTH_1"/>
    <property type="match status" value="1"/>
</dbReference>
<dbReference type="SUPFAM" id="SSF46785">
    <property type="entry name" value="Winged helix' DNA-binding domain"/>
    <property type="match status" value="1"/>
</dbReference>
<gene>
    <name evidence="6" type="ORF">SAMN04488118_104198</name>
</gene>
<dbReference type="InterPro" id="IPR036388">
    <property type="entry name" value="WH-like_DNA-bd_sf"/>
</dbReference>
<dbReference type="InterPro" id="IPR005119">
    <property type="entry name" value="LysR_subst-bd"/>
</dbReference>
<dbReference type="EMBL" id="FMWG01000004">
    <property type="protein sequence ID" value="SCZ61095.1"/>
    <property type="molecule type" value="Genomic_DNA"/>
</dbReference>
<dbReference type="Gene3D" id="3.40.190.290">
    <property type="match status" value="1"/>
</dbReference>
<dbReference type="GO" id="GO:0043565">
    <property type="term" value="F:sequence-specific DNA binding"/>
    <property type="evidence" value="ECO:0007669"/>
    <property type="project" value="TreeGrafter"/>
</dbReference>
<evidence type="ECO:0000313" key="6">
    <source>
        <dbReference type="EMBL" id="SCZ61095.1"/>
    </source>
</evidence>
<dbReference type="STRING" id="1156985.SAMN04488118_104198"/>
<proteinExistence type="inferred from homology"/>
<dbReference type="Gene3D" id="1.10.10.10">
    <property type="entry name" value="Winged helix-like DNA-binding domain superfamily/Winged helix DNA-binding domain"/>
    <property type="match status" value="1"/>
</dbReference>
<evidence type="ECO:0000256" key="4">
    <source>
        <dbReference type="ARBA" id="ARBA00023163"/>
    </source>
</evidence>
<dbReference type="InterPro" id="IPR058163">
    <property type="entry name" value="LysR-type_TF_proteobact-type"/>
</dbReference>
<feature type="domain" description="HTH lysR-type" evidence="5">
    <location>
        <begin position="1"/>
        <end position="59"/>
    </location>
</feature>
<dbReference type="InterPro" id="IPR000847">
    <property type="entry name" value="LysR_HTH_N"/>
</dbReference>
<accession>A0A1G5QGT7</accession>